<dbReference type="GO" id="GO:0008270">
    <property type="term" value="F:zinc ion binding"/>
    <property type="evidence" value="ECO:0007669"/>
    <property type="project" value="UniProtKB-KW"/>
</dbReference>
<dbReference type="GO" id="GO:0000398">
    <property type="term" value="P:mRNA splicing, via spliceosome"/>
    <property type="evidence" value="ECO:0007669"/>
    <property type="project" value="InterPro"/>
</dbReference>
<dbReference type="GO" id="GO:0003723">
    <property type="term" value="F:RNA binding"/>
    <property type="evidence" value="ECO:0007669"/>
    <property type="project" value="TreeGrafter"/>
</dbReference>
<dbReference type="FunCoup" id="A0A2V0PEZ7">
    <property type="interactions" value="358"/>
</dbReference>
<dbReference type="Pfam" id="PF17780">
    <property type="entry name" value="OCRE"/>
    <property type="match status" value="1"/>
</dbReference>
<dbReference type="InterPro" id="IPR013085">
    <property type="entry name" value="U1-CZ_Znf_C2H2"/>
</dbReference>
<feature type="compositionally biased region" description="Gly residues" evidence="6">
    <location>
        <begin position="218"/>
        <end position="228"/>
    </location>
</feature>
<feature type="compositionally biased region" description="Gly residues" evidence="6">
    <location>
        <begin position="171"/>
        <end position="188"/>
    </location>
</feature>
<dbReference type="OrthoDB" id="191651at2759"/>
<dbReference type="GO" id="GO:0071011">
    <property type="term" value="C:precatalytic spliceosome"/>
    <property type="evidence" value="ECO:0007669"/>
    <property type="project" value="TreeGrafter"/>
</dbReference>
<evidence type="ECO:0000256" key="5">
    <source>
        <dbReference type="ARBA" id="ARBA00023242"/>
    </source>
</evidence>
<evidence type="ECO:0000259" key="7">
    <source>
        <dbReference type="PROSITE" id="PS50171"/>
    </source>
</evidence>
<comment type="caution">
    <text evidence="8">The sequence shown here is derived from an EMBL/GenBank/DDBJ whole genome shotgun (WGS) entry which is preliminary data.</text>
</comment>
<dbReference type="InParanoid" id="A0A2V0PEZ7"/>
<keyword evidence="4" id="KW-0862">Zinc</keyword>
<comment type="subcellular location">
    <subcellularLocation>
        <location evidence="1">Nucleus</location>
    </subcellularLocation>
</comment>
<evidence type="ECO:0000256" key="1">
    <source>
        <dbReference type="ARBA" id="ARBA00004123"/>
    </source>
</evidence>
<dbReference type="PANTHER" id="PTHR13173">
    <property type="entry name" value="WW DOMAIN BINDING PROTEIN 4"/>
    <property type="match status" value="1"/>
</dbReference>
<evidence type="ECO:0000256" key="3">
    <source>
        <dbReference type="ARBA" id="ARBA00022771"/>
    </source>
</evidence>
<feature type="region of interest" description="Disordered" evidence="6">
    <location>
        <begin position="206"/>
        <end position="286"/>
    </location>
</feature>
<dbReference type="InterPro" id="IPR040023">
    <property type="entry name" value="WBP4"/>
</dbReference>
<dbReference type="Pfam" id="PF06220">
    <property type="entry name" value="zf-U1"/>
    <property type="match status" value="1"/>
</dbReference>
<dbReference type="STRING" id="307507.A0A2V0PEZ7"/>
<dbReference type="PROSITE" id="PS50171">
    <property type="entry name" value="ZF_MATRIN"/>
    <property type="match status" value="1"/>
</dbReference>
<gene>
    <name evidence="8" type="ORF">Rsub_08647</name>
</gene>
<evidence type="ECO:0000256" key="2">
    <source>
        <dbReference type="ARBA" id="ARBA00022723"/>
    </source>
</evidence>
<keyword evidence="3" id="KW-0863">Zinc-finger</keyword>
<evidence type="ECO:0000256" key="6">
    <source>
        <dbReference type="SAM" id="MobiDB-lite"/>
    </source>
</evidence>
<reference evidence="8 9" key="1">
    <citation type="journal article" date="2018" name="Sci. Rep.">
        <title>Raphidocelis subcapitata (=Pseudokirchneriella subcapitata) provides an insight into genome evolution and environmental adaptations in the Sphaeropleales.</title>
        <authorList>
            <person name="Suzuki S."/>
            <person name="Yamaguchi H."/>
            <person name="Nakajima N."/>
            <person name="Kawachi M."/>
        </authorList>
    </citation>
    <scope>NUCLEOTIDE SEQUENCE [LARGE SCALE GENOMIC DNA]</scope>
    <source>
        <strain evidence="8 9">NIES-35</strain>
    </source>
</reference>
<organism evidence="8 9">
    <name type="scientific">Raphidocelis subcapitata</name>
    <dbReference type="NCBI Taxonomy" id="307507"/>
    <lineage>
        <taxon>Eukaryota</taxon>
        <taxon>Viridiplantae</taxon>
        <taxon>Chlorophyta</taxon>
        <taxon>core chlorophytes</taxon>
        <taxon>Chlorophyceae</taxon>
        <taxon>CS clade</taxon>
        <taxon>Sphaeropleales</taxon>
        <taxon>Selenastraceae</taxon>
        <taxon>Raphidocelis</taxon>
    </lineage>
</organism>
<keyword evidence="5" id="KW-0539">Nucleus</keyword>
<feature type="compositionally biased region" description="Basic and acidic residues" evidence="6">
    <location>
        <begin position="232"/>
        <end position="241"/>
    </location>
</feature>
<feature type="domain" description="Matrin-type" evidence="7">
    <location>
        <begin position="11"/>
        <end position="42"/>
    </location>
</feature>
<dbReference type="InterPro" id="IPR003604">
    <property type="entry name" value="Matrin/U1-like-C_Znf_C2H2"/>
</dbReference>
<accession>A0A2V0PEZ7</accession>
<dbReference type="InterPro" id="IPR000690">
    <property type="entry name" value="Matrin/U1-C_Znf_C2H2"/>
</dbReference>
<dbReference type="PANTHER" id="PTHR13173:SF10">
    <property type="entry name" value="WW DOMAIN-BINDING PROTEIN 4"/>
    <property type="match status" value="1"/>
</dbReference>
<name>A0A2V0PEZ7_9CHLO</name>
<feature type="region of interest" description="Disordered" evidence="6">
    <location>
        <begin position="149"/>
        <end position="188"/>
    </location>
</feature>
<proteinExistence type="predicted"/>
<evidence type="ECO:0000313" key="9">
    <source>
        <dbReference type="Proteomes" id="UP000247498"/>
    </source>
</evidence>
<feature type="compositionally biased region" description="Gly residues" evidence="6">
    <location>
        <begin position="242"/>
        <end position="254"/>
    </location>
</feature>
<keyword evidence="9" id="KW-1185">Reference proteome</keyword>
<dbReference type="SMART" id="SM00451">
    <property type="entry name" value="ZnF_U1"/>
    <property type="match status" value="1"/>
</dbReference>
<feature type="compositionally biased region" description="Low complexity" evidence="6">
    <location>
        <begin position="273"/>
        <end position="286"/>
    </location>
</feature>
<dbReference type="EMBL" id="BDRX01000068">
    <property type="protein sequence ID" value="GBF95665.1"/>
    <property type="molecule type" value="Genomic_DNA"/>
</dbReference>
<evidence type="ECO:0000256" key="4">
    <source>
        <dbReference type="ARBA" id="ARBA00022833"/>
    </source>
</evidence>
<dbReference type="Gene3D" id="3.30.160.60">
    <property type="entry name" value="Classic Zinc Finger"/>
    <property type="match status" value="1"/>
</dbReference>
<dbReference type="AlphaFoldDB" id="A0A2V0PEZ7"/>
<keyword evidence="2" id="KW-0479">Metal-binding</keyword>
<protein>
    <recommendedName>
        <fullName evidence="7">Matrin-type domain-containing protein</fullName>
    </recommendedName>
</protein>
<dbReference type="InterPro" id="IPR041591">
    <property type="entry name" value="OCRE"/>
</dbReference>
<evidence type="ECO:0000313" key="8">
    <source>
        <dbReference type="EMBL" id="GBF95665.1"/>
    </source>
</evidence>
<dbReference type="Proteomes" id="UP000247498">
    <property type="component" value="Unassembled WGS sequence"/>
</dbReference>
<sequence length="286" mass="29462">MTDRWKSNPMHWCDLCKCWMNDSKSSILNHERGAKHQESLAKKLREMAKKADADKIAAKQLAEALGSIEATAAAAYARDQEAAAAAEHAAAAAAAAATGVWEWDAASGYYYNEPHRWYFDPKTRWYYGGEPVAWAQDPPAASLPAAARFGTAPHAGGPEPPFKKPAAGAAAGSGSGAGAKAGGGGGGGVAVTTVKKVVALPQHPQSLIGGHQMHHVGGRIGGAKGVGEGGEEGAKRKRDEGAAGGKGAPAGKGGKPMDPAEAAALARREAARQRVQQRTQQAFGLS</sequence>